<sequence>MGGNVSIPFFSRRPQLDRHQRALLISEVFLKPCPGFEETIQVEEAKTAMEKGKLYRNLNLNAGALIKRICENRVRHHLMHQMDLDNEWPGFDEYRARILDANGHWPAEIAQEGPFRIVH</sequence>
<dbReference type="Proteomes" id="UP000008068">
    <property type="component" value="Unassembled WGS sequence"/>
</dbReference>
<reference evidence="2" key="1">
    <citation type="submission" date="2011-07" db="EMBL/GenBank/DDBJ databases">
        <authorList>
            <consortium name="Caenorhabditis brenneri Sequencing and Analysis Consortium"/>
            <person name="Wilson R.K."/>
        </authorList>
    </citation>
    <scope>NUCLEOTIDE SEQUENCE [LARGE SCALE GENOMIC DNA]</scope>
    <source>
        <strain evidence="2">PB2801</strain>
    </source>
</reference>
<accession>G0NEU7</accession>
<protein>
    <submittedName>
        <fullName evidence="1">Uncharacterized protein</fullName>
    </submittedName>
</protein>
<organism evidence="2">
    <name type="scientific">Caenorhabditis brenneri</name>
    <name type="common">Nematode worm</name>
    <dbReference type="NCBI Taxonomy" id="135651"/>
    <lineage>
        <taxon>Eukaryota</taxon>
        <taxon>Metazoa</taxon>
        <taxon>Ecdysozoa</taxon>
        <taxon>Nematoda</taxon>
        <taxon>Chromadorea</taxon>
        <taxon>Rhabditida</taxon>
        <taxon>Rhabditina</taxon>
        <taxon>Rhabditomorpha</taxon>
        <taxon>Rhabditoidea</taxon>
        <taxon>Rhabditidae</taxon>
        <taxon>Peloderinae</taxon>
        <taxon>Caenorhabditis</taxon>
    </lineage>
</organism>
<evidence type="ECO:0000313" key="2">
    <source>
        <dbReference type="Proteomes" id="UP000008068"/>
    </source>
</evidence>
<keyword evidence="2" id="KW-1185">Reference proteome</keyword>
<name>G0NEU7_CAEBE</name>
<dbReference type="AlphaFoldDB" id="G0NEU7"/>
<dbReference type="EMBL" id="GL379874">
    <property type="protein sequence ID" value="EGT59005.1"/>
    <property type="molecule type" value="Genomic_DNA"/>
</dbReference>
<evidence type="ECO:0000313" key="1">
    <source>
        <dbReference type="EMBL" id="EGT59005.1"/>
    </source>
</evidence>
<dbReference type="InParanoid" id="G0NEU7"/>
<dbReference type="HOGENOM" id="CLU_2086941_0_0_1"/>
<proteinExistence type="predicted"/>
<gene>
    <name evidence="1" type="ORF">CAEBREN_01569</name>
</gene>